<dbReference type="InterPro" id="IPR013785">
    <property type="entry name" value="Aldolase_TIM"/>
</dbReference>
<keyword evidence="5" id="KW-0812">Transmembrane</keyword>
<accession>A0A1J5QLB5</accession>
<dbReference type="GO" id="GO:0046872">
    <property type="term" value="F:metal ion binding"/>
    <property type="evidence" value="ECO:0007669"/>
    <property type="project" value="UniProtKB-KW"/>
</dbReference>
<dbReference type="EC" id="2.-.-.-" evidence="6"/>
<dbReference type="InterPro" id="IPR008567">
    <property type="entry name" value="BKACE"/>
</dbReference>
<name>A0A1J5QLB5_9ZZZZ</name>
<dbReference type="EMBL" id="MLJW01000634">
    <property type="protein sequence ID" value="OIQ84232.1"/>
    <property type="molecule type" value="Genomic_DNA"/>
</dbReference>
<evidence type="ECO:0000313" key="6">
    <source>
        <dbReference type="EMBL" id="OIQ84232.1"/>
    </source>
</evidence>
<dbReference type="AlphaFoldDB" id="A0A1J5QLB5"/>
<evidence type="ECO:0000256" key="1">
    <source>
        <dbReference type="ARBA" id="ARBA00001947"/>
    </source>
</evidence>
<keyword evidence="4" id="KW-0862">Zinc</keyword>
<dbReference type="Gene3D" id="3.20.20.70">
    <property type="entry name" value="Aldolase class I"/>
    <property type="match status" value="1"/>
</dbReference>
<dbReference type="PANTHER" id="PTHR37418:SF2">
    <property type="entry name" value="3-KETO-5-AMINOHEXANOATE CLEAVAGE ENZYME"/>
    <property type="match status" value="1"/>
</dbReference>
<keyword evidence="3" id="KW-0479">Metal-binding</keyword>
<protein>
    <submittedName>
        <fullName evidence="6">3-keto-5-aminohexanoate cleavage enzyme</fullName>
        <ecNumber evidence="6">2.-.-.-</ecNumber>
    </submittedName>
</protein>
<sequence length="133" mass="14043">MQFIAYATADLDRLRGWLADSGAALAVEVLLVLGAYAGPRDGRPQELPGLLQRLDPDWGWSVCAFGPAEAACLVVAAALGGGVRVGFENNLWLPDGRVATDNAELVRHLVDALACVGLRPASAEQTCARFLRG</sequence>
<feature type="transmembrane region" description="Helical" evidence="5">
    <location>
        <begin position="21"/>
        <end position="38"/>
    </location>
</feature>
<reference evidence="6" key="1">
    <citation type="submission" date="2016-10" db="EMBL/GenBank/DDBJ databases">
        <title>Sequence of Gallionella enrichment culture.</title>
        <authorList>
            <person name="Poehlein A."/>
            <person name="Muehling M."/>
            <person name="Daniel R."/>
        </authorList>
    </citation>
    <scope>NUCLEOTIDE SEQUENCE</scope>
</reference>
<keyword evidence="5" id="KW-0472">Membrane</keyword>
<evidence type="ECO:0000256" key="3">
    <source>
        <dbReference type="ARBA" id="ARBA00022723"/>
    </source>
</evidence>
<feature type="transmembrane region" description="Helical" evidence="5">
    <location>
        <begin position="58"/>
        <end position="79"/>
    </location>
</feature>
<comment type="cofactor">
    <cofactor evidence="1">
        <name>Zn(2+)</name>
        <dbReference type="ChEBI" id="CHEBI:29105"/>
    </cofactor>
</comment>
<dbReference type="Pfam" id="PF05853">
    <property type="entry name" value="BKACE"/>
    <property type="match status" value="1"/>
</dbReference>
<keyword evidence="2 6" id="KW-0808">Transferase</keyword>
<organism evidence="6">
    <name type="scientific">mine drainage metagenome</name>
    <dbReference type="NCBI Taxonomy" id="410659"/>
    <lineage>
        <taxon>unclassified sequences</taxon>
        <taxon>metagenomes</taxon>
        <taxon>ecological metagenomes</taxon>
    </lineage>
</organism>
<evidence type="ECO:0000256" key="4">
    <source>
        <dbReference type="ARBA" id="ARBA00022833"/>
    </source>
</evidence>
<keyword evidence="5" id="KW-1133">Transmembrane helix</keyword>
<comment type="caution">
    <text evidence="6">The sequence shown here is derived from an EMBL/GenBank/DDBJ whole genome shotgun (WGS) entry which is preliminary data.</text>
</comment>
<evidence type="ECO:0000256" key="5">
    <source>
        <dbReference type="SAM" id="Phobius"/>
    </source>
</evidence>
<evidence type="ECO:0000256" key="2">
    <source>
        <dbReference type="ARBA" id="ARBA00022679"/>
    </source>
</evidence>
<dbReference type="PANTHER" id="PTHR37418">
    <property type="entry name" value="3-KETO-5-AMINOHEXANOATE CLEAVAGE ENZYME-RELATED"/>
    <property type="match status" value="1"/>
</dbReference>
<proteinExistence type="predicted"/>
<dbReference type="GO" id="GO:0043720">
    <property type="term" value="F:3-keto-5-aminohexanoate cleavage activity"/>
    <property type="evidence" value="ECO:0007669"/>
    <property type="project" value="InterPro"/>
</dbReference>
<gene>
    <name evidence="6" type="primary">kce_2</name>
    <name evidence="6" type="ORF">GALL_339440</name>
</gene>